<gene>
    <name evidence="1" type="ORF">PDUR_26805</name>
</gene>
<dbReference type="Gene3D" id="3.30.460.40">
    <property type="match status" value="1"/>
</dbReference>
<dbReference type="EMBL" id="CP009288">
    <property type="protein sequence ID" value="AIQ15080.1"/>
    <property type="molecule type" value="Genomic_DNA"/>
</dbReference>
<dbReference type="KEGG" id="pdu:PDUR_26805"/>
<accession>A0A089HWD1</accession>
<dbReference type="Pfam" id="PF14907">
    <property type="entry name" value="NTP_transf_5"/>
    <property type="match status" value="1"/>
</dbReference>
<dbReference type="Proteomes" id="UP000029409">
    <property type="component" value="Chromosome"/>
</dbReference>
<dbReference type="eggNOG" id="COG1216">
    <property type="taxonomic scope" value="Bacteria"/>
</dbReference>
<dbReference type="STRING" id="44251.PDUR_26805"/>
<organism evidence="1 2">
    <name type="scientific">Paenibacillus durus</name>
    <name type="common">Paenibacillus azotofixans</name>
    <dbReference type="NCBI Taxonomy" id="44251"/>
    <lineage>
        <taxon>Bacteria</taxon>
        <taxon>Bacillati</taxon>
        <taxon>Bacillota</taxon>
        <taxon>Bacilli</taxon>
        <taxon>Bacillales</taxon>
        <taxon>Paenibacillaceae</taxon>
        <taxon>Paenibacillus</taxon>
    </lineage>
</organism>
<protein>
    <submittedName>
        <fullName evidence="1">Uncharacterized protein</fullName>
    </submittedName>
</protein>
<reference evidence="1 2" key="1">
    <citation type="submission" date="2014-08" db="EMBL/GenBank/DDBJ databases">
        <title>Comparative genomics of the Paenibacillus odorifer group.</title>
        <authorList>
            <person name="den Bakker H.C."/>
            <person name="Tsai Y.-C."/>
            <person name="Martin N."/>
            <person name="Korlach J."/>
            <person name="Wiedmann M."/>
        </authorList>
    </citation>
    <scope>NUCLEOTIDE SEQUENCE [LARGE SCALE GENOMIC DNA]</scope>
    <source>
        <strain evidence="1 2">DSM 1735</strain>
    </source>
</reference>
<proteinExistence type="predicted"/>
<dbReference type="AlphaFoldDB" id="A0A089HWD1"/>
<sequence length="512" mass="60487">MVITNDEEVLLSILRKIARGENKSSEIEIDNINWNIVLSLSVKQGIFPLVFKAVYHSLSINLLEEWETKYKSHIEKIDRMLHIIRQVLDKLGNDRFSFLIMKGLPLSFLLYGDIYSRQTSDIDILLFEKDIPIVYELLGEFGYRSVVGVENPYENSSKDVLDLPFPLLKAFDHHECFELFSRSDHHDISIELQRFLHEEIRDLKILETFIASRIPITVNGVCIPTFDVFHTFFCLCENAYNDMLEGTPKLRSYLDIFVYIKKYINPKSWDSVITKSNQYKLGHVFHLILHQINDLFGTIIKKSIVESFMLVKPKWNWGEPIDKLVFASDIEIKNRYKRQVINYCIDKELGNIQFIQNEETNVNAIDNYHYASVLTPKFKLRLRYLIKKENDNICFYIYFENVSNQFMYNYNFAIIFMDITYSENYWKSIELIWDDKIRYKTNKREVSVLHLQNTSVMKVEIPIDEVMETKSPRQIALFRFSIIENPFYNVKYYWDISPGGFAFTNSCIAISL</sequence>
<evidence type="ECO:0000313" key="2">
    <source>
        <dbReference type="Proteomes" id="UP000029409"/>
    </source>
</evidence>
<evidence type="ECO:0000313" key="1">
    <source>
        <dbReference type="EMBL" id="AIQ15080.1"/>
    </source>
</evidence>
<name>A0A089HWD1_PAEDU</name>
<dbReference type="RefSeq" id="WP_042208753.1">
    <property type="nucleotide sequence ID" value="NZ_CP009288.1"/>
</dbReference>
<dbReference type="InterPro" id="IPR039498">
    <property type="entry name" value="NTP_transf_5"/>
</dbReference>
<keyword evidence="2" id="KW-1185">Reference proteome</keyword>